<dbReference type="InterPro" id="IPR051542">
    <property type="entry name" value="Hydrogenase_cytochrome"/>
</dbReference>
<gene>
    <name evidence="9" type="ORF">P1J78_10125</name>
</gene>
<feature type="transmembrane region" description="Helical" evidence="7">
    <location>
        <begin position="17"/>
        <end position="36"/>
    </location>
</feature>
<evidence type="ECO:0000256" key="3">
    <source>
        <dbReference type="ARBA" id="ARBA00022692"/>
    </source>
</evidence>
<dbReference type="Pfam" id="PF01292">
    <property type="entry name" value="Ni_hydr_CYTB"/>
    <property type="match status" value="1"/>
</dbReference>
<dbReference type="InterPro" id="IPR016174">
    <property type="entry name" value="Di-haem_cyt_TM"/>
</dbReference>
<keyword evidence="5 7" id="KW-0472">Membrane</keyword>
<feature type="transmembrane region" description="Helical" evidence="7">
    <location>
        <begin position="42"/>
        <end position="60"/>
    </location>
</feature>
<keyword evidence="3 7" id="KW-0812">Transmembrane</keyword>
<dbReference type="Gene3D" id="1.20.950.20">
    <property type="entry name" value="Transmembrane di-heme cytochromes, Chain C"/>
    <property type="match status" value="1"/>
</dbReference>
<evidence type="ECO:0000256" key="5">
    <source>
        <dbReference type="ARBA" id="ARBA00023136"/>
    </source>
</evidence>
<evidence type="ECO:0000256" key="7">
    <source>
        <dbReference type="SAM" id="Phobius"/>
    </source>
</evidence>
<proteinExistence type="predicted"/>
<feature type="domain" description="Cytochrome b561 bacterial/Ni-hydrogenase" evidence="8">
    <location>
        <begin position="13"/>
        <end position="203"/>
    </location>
</feature>
<sequence>MTADTARAQGGRVWDPLVRLTHWTIAFAVVLNGLIVEGGAQLHIWIGYAMIAMLGLRLLWGLVGPEEARFTAFPPSLRAAWSHIADIRAGRHEEHRSHNPLGALMAYAMWATLIVMGVTGLAMESDPFPEGRTYGYVEPETGDEAQGAEEHEEDGEDEEGEDVLEEIHEFGGNLLLVLAALHLAGVAFESRRGGRNLVRGMIGPGRR</sequence>
<comment type="caution">
    <text evidence="9">The sequence shown here is derived from an EMBL/GenBank/DDBJ whole genome shotgun (WGS) entry which is preliminary data.</text>
</comment>
<feature type="compositionally biased region" description="Acidic residues" evidence="6">
    <location>
        <begin position="140"/>
        <end position="161"/>
    </location>
</feature>
<evidence type="ECO:0000259" key="8">
    <source>
        <dbReference type="Pfam" id="PF01292"/>
    </source>
</evidence>
<dbReference type="InterPro" id="IPR011577">
    <property type="entry name" value="Cyt_b561_bac/Ni-Hgenase"/>
</dbReference>
<reference evidence="9" key="1">
    <citation type="submission" date="2023-03" db="EMBL/GenBank/DDBJ databases">
        <title>Multiphase analysis and comparison of six strains from genera Psychromarinibacter, Lutimaribacter, and Maritimibacter, including a novel species: Psychromarinibacter sediminicola sp. nov.</title>
        <authorList>
            <person name="Wang Y.-H."/>
            <person name="Ye M.-Q."/>
            <person name="Du Z.-J."/>
        </authorList>
    </citation>
    <scope>NUCLEOTIDE SEQUENCE</scope>
    <source>
        <strain evidence="9">C21-152</strain>
    </source>
</reference>
<keyword evidence="10" id="KW-1185">Reference proteome</keyword>
<comment type="subcellular location">
    <subcellularLocation>
        <location evidence="1">Cell membrane</location>
        <topology evidence="1">Multi-pass membrane protein</topology>
    </subcellularLocation>
</comment>
<dbReference type="GO" id="GO:0020037">
    <property type="term" value="F:heme binding"/>
    <property type="evidence" value="ECO:0007669"/>
    <property type="project" value="TreeGrafter"/>
</dbReference>
<organism evidence="9 10">
    <name type="scientific">Psychromarinibacter sediminicola</name>
    <dbReference type="NCBI Taxonomy" id="3033385"/>
    <lineage>
        <taxon>Bacteria</taxon>
        <taxon>Pseudomonadati</taxon>
        <taxon>Pseudomonadota</taxon>
        <taxon>Alphaproteobacteria</taxon>
        <taxon>Rhodobacterales</taxon>
        <taxon>Paracoccaceae</taxon>
        <taxon>Psychromarinibacter</taxon>
    </lineage>
</organism>
<protein>
    <submittedName>
        <fullName evidence="9">Cytochrome b/b6 domain-containing protein</fullName>
    </submittedName>
</protein>
<dbReference type="PANTHER" id="PTHR30485">
    <property type="entry name" value="NI/FE-HYDROGENASE 1 B-TYPE CYTOCHROME SUBUNIT"/>
    <property type="match status" value="1"/>
</dbReference>
<dbReference type="Proteomes" id="UP001220964">
    <property type="component" value="Unassembled WGS sequence"/>
</dbReference>
<dbReference type="AlphaFoldDB" id="A0AAE3T8B1"/>
<evidence type="ECO:0000256" key="4">
    <source>
        <dbReference type="ARBA" id="ARBA00022989"/>
    </source>
</evidence>
<accession>A0AAE3T8B1</accession>
<keyword evidence="4 7" id="KW-1133">Transmembrane helix</keyword>
<evidence type="ECO:0000256" key="6">
    <source>
        <dbReference type="SAM" id="MobiDB-lite"/>
    </source>
</evidence>
<evidence type="ECO:0000256" key="2">
    <source>
        <dbReference type="ARBA" id="ARBA00022475"/>
    </source>
</evidence>
<name>A0AAE3T8B1_9RHOB</name>
<dbReference type="RefSeq" id="WP_275567229.1">
    <property type="nucleotide sequence ID" value="NZ_JARGYC010000022.1"/>
</dbReference>
<dbReference type="PANTHER" id="PTHR30485:SF2">
    <property type="entry name" value="BLL0597 PROTEIN"/>
    <property type="match status" value="1"/>
</dbReference>
<evidence type="ECO:0000313" key="9">
    <source>
        <dbReference type="EMBL" id="MDF0601087.1"/>
    </source>
</evidence>
<feature type="transmembrane region" description="Helical" evidence="7">
    <location>
        <begin position="170"/>
        <end position="188"/>
    </location>
</feature>
<dbReference type="GO" id="GO:0005886">
    <property type="term" value="C:plasma membrane"/>
    <property type="evidence" value="ECO:0007669"/>
    <property type="project" value="UniProtKB-SubCell"/>
</dbReference>
<keyword evidence="2" id="KW-1003">Cell membrane</keyword>
<evidence type="ECO:0000313" key="10">
    <source>
        <dbReference type="Proteomes" id="UP001220964"/>
    </source>
</evidence>
<dbReference type="GO" id="GO:0009055">
    <property type="term" value="F:electron transfer activity"/>
    <property type="evidence" value="ECO:0007669"/>
    <property type="project" value="InterPro"/>
</dbReference>
<dbReference type="EMBL" id="JARGYC010000022">
    <property type="protein sequence ID" value="MDF0601087.1"/>
    <property type="molecule type" value="Genomic_DNA"/>
</dbReference>
<dbReference type="SUPFAM" id="SSF81342">
    <property type="entry name" value="Transmembrane di-heme cytochromes"/>
    <property type="match status" value="1"/>
</dbReference>
<evidence type="ECO:0000256" key="1">
    <source>
        <dbReference type="ARBA" id="ARBA00004651"/>
    </source>
</evidence>
<feature type="region of interest" description="Disordered" evidence="6">
    <location>
        <begin position="132"/>
        <end position="161"/>
    </location>
</feature>
<dbReference type="GO" id="GO:0022904">
    <property type="term" value="P:respiratory electron transport chain"/>
    <property type="evidence" value="ECO:0007669"/>
    <property type="project" value="InterPro"/>
</dbReference>
<feature type="transmembrane region" description="Helical" evidence="7">
    <location>
        <begin position="101"/>
        <end position="123"/>
    </location>
</feature>